<feature type="non-terminal residue" evidence="1">
    <location>
        <position position="1"/>
    </location>
</feature>
<dbReference type="EMBL" id="AUZY01001004">
    <property type="protein sequence ID" value="EQD76673.1"/>
    <property type="molecule type" value="Genomic_DNA"/>
</dbReference>
<evidence type="ECO:0000313" key="1">
    <source>
        <dbReference type="EMBL" id="EQD76673.1"/>
    </source>
</evidence>
<sequence>SRVFIHVMIGSIIVFRLPKKTEQPVANKFIQKFYGQDSSSWQGKYKFHKTGFLESIPHRKIAGGVIVLLPENLQPVLEFLSKYSAETYVRNIILDTDDGKYMGIAIE</sequence>
<comment type="caution">
    <text evidence="1">The sequence shown here is derived from an EMBL/GenBank/DDBJ whole genome shotgun (WGS) entry which is preliminary data.</text>
</comment>
<gene>
    <name evidence="1" type="ORF">B1B_01520</name>
</gene>
<reference evidence="1" key="2">
    <citation type="journal article" date="2014" name="ISME J.">
        <title>Microbial stratification in low pH oxic and suboxic macroscopic growths along an acid mine drainage.</title>
        <authorList>
            <person name="Mendez-Garcia C."/>
            <person name="Mesa V."/>
            <person name="Sprenger R.R."/>
            <person name="Richter M."/>
            <person name="Diez M.S."/>
            <person name="Solano J."/>
            <person name="Bargiela R."/>
            <person name="Golyshina O.V."/>
            <person name="Manteca A."/>
            <person name="Ramos J.L."/>
            <person name="Gallego J.R."/>
            <person name="Llorente I."/>
            <person name="Martins Dos Santos V.A."/>
            <person name="Jensen O.N."/>
            <person name="Pelaez A.I."/>
            <person name="Sanchez J."/>
            <person name="Ferrer M."/>
        </authorList>
    </citation>
    <scope>NUCLEOTIDE SEQUENCE</scope>
</reference>
<organism evidence="1">
    <name type="scientific">mine drainage metagenome</name>
    <dbReference type="NCBI Taxonomy" id="410659"/>
    <lineage>
        <taxon>unclassified sequences</taxon>
        <taxon>metagenomes</taxon>
        <taxon>ecological metagenomes</taxon>
    </lineage>
</organism>
<proteinExistence type="predicted"/>
<protein>
    <submittedName>
        <fullName evidence="1">Uncharacterized protein</fullName>
    </submittedName>
</protein>
<reference evidence="1" key="1">
    <citation type="submission" date="2013-08" db="EMBL/GenBank/DDBJ databases">
        <authorList>
            <person name="Mendez C."/>
            <person name="Richter M."/>
            <person name="Ferrer M."/>
            <person name="Sanchez J."/>
        </authorList>
    </citation>
    <scope>NUCLEOTIDE SEQUENCE</scope>
</reference>
<accession>T1C724</accession>
<dbReference type="AlphaFoldDB" id="T1C724"/>
<name>T1C724_9ZZZZ</name>